<sequence length="114" mass="12503">MARLLLQSQIAYAPEVPGFYRRKKSAALGASHASEACDTYVVLNHDQVFLTPGLLQGIAWGLLGSCCSGVIAFSARAPAAWAQQQSTPHRSYTKLEASTLSWKFRRWTAIMPYG</sequence>
<dbReference type="Proteomes" id="UP000604046">
    <property type="component" value="Unassembled WGS sequence"/>
</dbReference>
<dbReference type="EMBL" id="CAJNDS010000142">
    <property type="protein sequence ID" value="CAE6969819.1"/>
    <property type="molecule type" value="Genomic_DNA"/>
</dbReference>
<comment type="caution">
    <text evidence="1">The sequence shown here is derived from an EMBL/GenBank/DDBJ whole genome shotgun (WGS) entry which is preliminary data.</text>
</comment>
<keyword evidence="2" id="KW-1185">Reference proteome</keyword>
<proteinExistence type="predicted"/>
<accession>A0A812I1R1</accession>
<name>A0A812I1R1_9DINO</name>
<reference evidence="1" key="1">
    <citation type="submission" date="2021-02" db="EMBL/GenBank/DDBJ databases">
        <authorList>
            <person name="Dougan E. K."/>
            <person name="Rhodes N."/>
            <person name="Thang M."/>
            <person name="Chan C."/>
        </authorList>
    </citation>
    <scope>NUCLEOTIDE SEQUENCE</scope>
</reference>
<gene>
    <name evidence="1" type="primary">pldh-t</name>
    <name evidence="1" type="ORF">SNAT2548_LOCUS2434</name>
</gene>
<evidence type="ECO:0000313" key="2">
    <source>
        <dbReference type="Proteomes" id="UP000604046"/>
    </source>
</evidence>
<organism evidence="1 2">
    <name type="scientific">Symbiodinium natans</name>
    <dbReference type="NCBI Taxonomy" id="878477"/>
    <lineage>
        <taxon>Eukaryota</taxon>
        <taxon>Sar</taxon>
        <taxon>Alveolata</taxon>
        <taxon>Dinophyceae</taxon>
        <taxon>Suessiales</taxon>
        <taxon>Symbiodiniaceae</taxon>
        <taxon>Symbiodinium</taxon>
    </lineage>
</organism>
<protein>
    <submittedName>
        <fullName evidence="1">Pldh-t protein</fullName>
    </submittedName>
</protein>
<evidence type="ECO:0000313" key="1">
    <source>
        <dbReference type="EMBL" id="CAE6969819.1"/>
    </source>
</evidence>
<dbReference type="AlphaFoldDB" id="A0A812I1R1"/>